<dbReference type="UniPathway" id="UPA00214"/>
<accession>A0A4R1B684</accession>
<comment type="catalytic activity">
    <reaction evidence="1 8">
        <text>UDP-alpha-D-glucose = UDP-alpha-D-galactose</text>
        <dbReference type="Rhea" id="RHEA:22168"/>
        <dbReference type="ChEBI" id="CHEBI:58885"/>
        <dbReference type="ChEBI" id="CHEBI:66914"/>
        <dbReference type="EC" id="5.1.3.2"/>
    </reaction>
</comment>
<evidence type="ECO:0000256" key="3">
    <source>
        <dbReference type="ARBA" id="ARBA00007637"/>
    </source>
</evidence>
<dbReference type="NCBIfam" id="NF007956">
    <property type="entry name" value="PRK10675.1"/>
    <property type="match status" value="1"/>
</dbReference>
<keyword evidence="11" id="KW-1185">Reference proteome</keyword>
<dbReference type="EMBL" id="SJTH01000003">
    <property type="protein sequence ID" value="TCJ05763.1"/>
    <property type="molecule type" value="Genomic_DNA"/>
</dbReference>
<dbReference type="CDD" id="cd05247">
    <property type="entry name" value="UDP_G4E_1_SDR_e"/>
    <property type="match status" value="1"/>
</dbReference>
<dbReference type="PANTHER" id="PTHR43725">
    <property type="entry name" value="UDP-GLUCOSE 4-EPIMERASE"/>
    <property type="match status" value="1"/>
</dbReference>
<keyword evidence="7 8" id="KW-0413">Isomerase</keyword>
<comment type="cofactor">
    <cofactor evidence="2 8">
        <name>NAD(+)</name>
        <dbReference type="ChEBI" id="CHEBI:57540"/>
    </cofactor>
</comment>
<dbReference type="Gene3D" id="3.90.25.10">
    <property type="entry name" value="UDP-galactose 4-epimerase, domain 1"/>
    <property type="match status" value="1"/>
</dbReference>
<evidence type="ECO:0000256" key="1">
    <source>
        <dbReference type="ARBA" id="ARBA00000083"/>
    </source>
</evidence>
<sequence length="348" mass="38586">MAILITGGAGYIGSHTCVELIQAGYDIIIVDNLSNSNRESVKRIELISGKKILFYQINLLHQTDIEIVFLENRIEAVIHFAGVKAVGNSVKEPLQYYQNNVTGTIILCEVMKKFNVNKMVFSSSATVYGIPEFLPIRENCKTNPTNPYGRTKLMIEEMLRDLYISNNEWSITILRYFNPIGAHKSGRIGEDANGIPNNLMPFITKVAAGKLQTLQIYGDCYPTIDGTGVRDYIHVVDLAKGHLKALEKTLSTSSVETYNIGTGEGNSVFELITAFESATGVRIPYKITNPRPGDIAISYADPSKAKQELGWQAEMGIEEMCEDAWRWQSNNPDGYLSNAAELISGKKS</sequence>
<gene>
    <name evidence="10" type="primary">galE</name>
    <name evidence="10" type="ORF">E0Y62_03570</name>
</gene>
<evidence type="ECO:0000256" key="8">
    <source>
        <dbReference type="RuleBase" id="RU366046"/>
    </source>
</evidence>
<dbReference type="Pfam" id="PF16363">
    <property type="entry name" value="GDP_Man_Dehyd"/>
    <property type="match status" value="1"/>
</dbReference>
<comment type="subunit">
    <text evidence="8">Homodimer.</text>
</comment>
<evidence type="ECO:0000313" key="11">
    <source>
        <dbReference type="Proteomes" id="UP000293846"/>
    </source>
</evidence>
<dbReference type="InterPro" id="IPR016040">
    <property type="entry name" value="NAD(P)-bd_dom"/>
</dbReference>
<feature type="domain" description="NAD(P)-binding" evidence="9">
    <location>
        <begin position="4"/>
        <end position="323"/>
    </location>
</feature>
<comment type="pathway">
    <text evidence="8">Carbohydrate metabolism; galactose metabolism.</text>
</comment>
<dbReference type="InterPro" id="IPR036291">
    <property type="entry name" value="NAD(P)-bd_dom_sf"/>
</dbReference>
<dbReference type="OrthoDB" id="9801785at2"/>
<evidence type="ECO:0000256" key="5">
    <source>
        <dbReference type="ARBA" id="ARBA00018569"/>
    </source>
</evidence>
<dbReference type="GO" id="GO:0005829">
    <property type="term" value="C:cytosol"/>
    <property type="evidence" value="ECO:0007669"/>
    <property type="project" value="TreeGrafter"/>
</dbReference>
<evidence type="ECO:0000313" key="10">
    <source>
        <dbReference type="EMBL" id="TCJ05763.1"/>
    </source>
</evidence>
<dbReference type="EC" id="5.1.3.2" evidence="4 8"/>
<proteinExistence type="inferred from homology"/>
<dbReference type="AlphaFoldDB" id="A0A4R1B684"/>
<dbReference type="SUPFAM" id="SSF51735">
    <property type="entry name" value="NAD(P)-binding Rossmann-fold domains"/>
    <property type="match status" value="1"/>
</dbReference>
<keyword evidence="6 8" id="KW-0520">NAD</keyword>
<evidence type="ECO:0000256" key="4">
    <source>
        <dbReference type="ARBA" id="ARBA00013189"/>
    </source>
</evidence>
<evidence type="ECO:0000256" key="7">
    <source>
        <dbReference type="ARBA" id="ARBA00023235"/>
    </source>
</evidence>
<dbReference type="STRING" id="1742358.GCA_001439605_03366"/>
<dbReference type="GO" id="GO:0003978">
    <property type="term" value="F:UDP-glucose 4-epimerase activity"/>
    <property type="evidence" value="ECO:0007669"/>
    <property type="project" value="UniProtKB-UniRule"/>
</dbReference>
<dbReference type="PANTHER" id="PTHR43725:SF47">
    <property type="entry name" value="UDP-GLUCOSE 4-EPIMERASE"/>
    <property type="match status" value="1"/>
</dbReference>
<name>A0A4R1B684_9BACI</name>
<comment type="similarity">
    <text evidence="3 8">Belongs to the NAD(P)-dependent epimerase/dehydratase family.</text>
</comment>
<dbReference type="Proteomes" id="UP000293846">
    <property type="component" value="Unassembled WGS sequence"/>
</dbReference>
<protein>
    <recommendedName>
        <fullName evidence="5 8">UDP-glucose 4-epimerase</fullName>
        <ecNumber evidence="4 8">5.1.3.2</ecNumber>
    </recommendedName>
</protein>
<dbReference type="NCBIfam" id="TIGR01179">
    <property type="entry name" value="galE"/>
    <property type="match status" value="1"/>
</dbReference>
<dbReference type="PRINTS" id="PR01713">
    <property type="entry name" value="NUCEPIMERASE"/>
</dbReference>
<evidence type="ECO:0000259" key="9">
    <source>
        <dbReference type="Pfam" id="PF16363"/>
    </source>
</evidence>
<comment type="caution">
    <text evidence="10">The sequence shown here is derived from an EMBL/GenBank/DDBJ whole genome shotgun (WGS) entry which is preliminary data.</text>
</comment>
<dbReference type="Gene3D" id="3.40.50.720">
    <property type="entry name" value="NAD(P)-binding Rossmann-like Domain"/>
    <property type="match status" value="1"/>
</dbReference>
<dbReference type="GO" id="GO:0006012">
    <property type="term" value="P:galactose metabolic process"/>
    <property type="evidence" value="ECO:0007669"/>
    <property type="project" value="UniProtKB-UniPathway"/>
</dbReference>
<keyword evidence="8" id="KW-0119">Carbohydrate metabolism</keyword>
<evidence type="ECO:0000256" key="2">
    <source>
        <dbReference type="ARBA" id="ARBA00001911"/>
    </source>
</evidence>
<evidence type="ECO:0000256" key="6">
    <source>
        <dbReference type="ARBA" id="ARBA00023027"/>
    </source>
</evidence>
<reference evidence="10 11" key="1">
    <citation type="submission" date="2019-03" db="EMBL/GenBank/DDBJ databases">
        <authorList>
            <person name="Jensen L."/>
            <person name="Storgaard J."/>
            <person name="Sulaj E."/>
            <person name="Schramm A."/>
            <person name="Marshall I.P.G."/>
        </authorList>
    </citation>
    <scope>NUCLEOTIDE SEQUENCE [LARGE SCALE GENOMIC DNA]</scope>
    <source>
        <strain evidence="10 11">2017H2G3</strain>
    </source>
</reference>
<organism evidence="10 11">
    <name type="scientific">Cytobacillus praedii</name>
    <dbReference type="NCBI Taxonomy" id="1742358"/>
    <lineage>
        <taxon>Bacteria</taxon>
        <taxon>Bacillati</taxon>
        <taxon>Bacillota</taxon>
        <taxon>Bacilli</taxon>
        <taxon>Bacillales</taxon>
        <taxon>Bacillaceae</taxon>
        <taxon>Cytobacillus</taxon>
    </lineage>
</organism>
<dbReference type="InterPro" id="IPR005886">
    <property type="entry name" value="UDP_G4E"/>
</dbReference>
<dbReference type="RefSeq" id="WP_131236065.1">
    <property type="nucleotide sequence ID" value="NZ_SJTH01000003.1"/>
</dbReference>